<dbReference type="EMBL" id="QKMR01000001">
    <property type="protein sequence ID" value="PYG90380.1"/>
    <property type="molecule type" value="Genomic_DNA"/>
</dbReference>
<sequence>MKLELDVYSSICETKTFVINGIKASYKDFGRKIDTQPDKSRPNACGNMTFESFAPAQQILDKYGISSKEYNNICILLRSCISFGVCRQCV</sequence>
<proteinExistence type="predicted"/>
<name>A0A318XUM9_9FIRM</name>
<evidence type="ECO:0000313" key="2">
    <source>
        <dbReference type="Proteomes" id="UP000248132"/>
    </source>
</evidence>
<comment type="caution">
    <text evidence="1">The sequence shown here is derived from an EMBL/GenBank/DDBJ whole genome shotgun (WGS) entry which is preliminary data.</text>
</comment>
<keyword evidence="2" id="KW-1185">Reference proteome</keyword>
<organism evidence="1 2">
    <name type="scientific">Ruminiclostridium sufflavum DSM 19573</name>
    <dbReference type="NCBI Taxonomy" id="1121337"/>
    <lineage>
        <taxon>Bacteria</taxon>
        <taxon>Bacillati</taxon>
        <taxon>Bacillota</taxon>
        <taxon>Clostridia</taxon>
        <taxon>Eubacteriales</taxon>
        <taxon>Oscillospiraceae</taxon>
        <taxon>Ruminiclostridium</taxon>
    </lineage>
</organism>
<dbReference type="RefSeq" id="WP_110460351.1">
    <property type="nucleotide sequence ID" value="NZ_QKMR01000001.1"/>
</dbReference>
<protein>
    <submittedName>
        <fullName evidence="1">Uncharacterized protein</fullName>
    </submittedName>
</protein>
<dbReference type="AlphaFoldDB" id="A0A318XUM9"/>
<gene>
    <name evidence="1" type="ORF">LY28_00263</name>
</gene>
<dbReference type="OrthoDB" id="9899999at2"/>
<evidence type="ECO:0000313" key="1">
    <source>
        <dbReference type="EMBL" id="PYG90380.1"/>
    </source>
</evidence>
<accession>A0A318XUM9</accession>
<dbReference type="Proteomes" id="UP000248132">
    <property type="component" value="Unassembled WGS sequence"/>
</dbReference>
<reference evidence="1 2" key="1">
    <citation type="submission" date="2018-06" db="EMBL/GenBank/DDBJ databases">
        <title>Genomic Encyclopedia of Type Strains, Phase I: the one thousand microbial genomes (KMG-I) project.</title>
        <authorList>
            <person name="Kyrpides N."/>
        </authorList>
    </citation>
    <scope>NUCLEOTIDE SEQUENCE [LARGE SCALE GENOMIC DNA]</scope>
    <source>
        <strain evidence="1 2">DSM 19573</strain>
    </source>
</reference>